<evidence type="ECO:0000313" key="2">
    <source>
        <dbReference type="Proteomes" id="UP000054845"/>
    </source>
</evidence>
<dbReference type="Proteomes" id="UP000054845">
    <property type="component" value="Unassembled WGS sequence"/>
</dbReference>
<reference evidence="1 2" key="1">
    <citation type="submission" date="2014-09" db="EMBL/GenBank/DDBJ databases">
        <authorList>
            <person name="Magalhaes I.L.F."/>
            <person name="Oliveira U."/>
            <person name="Santos F.R."/>
            <person name="Vidigal T.H.D.A."/>
            <person name="Brescovit A.D."/>
            <person name="Santos A.J."/>
        </authorList>
    </citation>
    <scope>NUCLEOTIDE SEQUENCE [LARGE SCALE GENOMIC DNA]</scope>
</reference>
<dbReference type="PANTHER" id="PTHR28161">
    <property type="entry name" value="ATP SYNTHASE SUBUNIT F, MITOCHONDRIAL"/>
    <property type="match status" value="1"/>
</dbReference>
<dbReference type="EMBL" id="CCYA01000278">
    <property type="protein sequence ID" value="CEH16217.1"/>
    <property type="molecule type" value="Genomic_DNA"/>
</dbReference>
<keyword evidence="2" id="KW-1185">Reference proteome</keyword>
<dbReference type="AlphaFoldDB" id="A0A0P1BJB6"/>
<organism evidence="1 2">
    <name type="scientific">Ceraceosorus bombacis</name>
    <dbReference type="NCBI Taxonomy" id="401625"/>
    <lineage>
        <taxon>Eukaryota</taxon>
        <taxon>Fungi</taxon>
        <taxon>Dikarya</taxon>
        <taxon>Basidiomycota</taxon>
        <taxon>Ustilaginomycotina</taxon>
        <taxon>Exobasidiomycetes</taxon>
        <taxon>Ceraceosorales</taxon>
        <taxon>Ceraceosoraceae</taxon>
        <taxon>Ceraceosorus</taxon>
    </lineage>
</organism>
<dbReference type="STRING" id="401625.A0A0P1BJB6"/>
<sequence>MGREGLAVESPFYKLPKSSSTIMSARLFSSRSFQTVAPRGARFASNLPIPPKVATPNMVSSGGSSKRMDTVVDFYKSLPKGESTHKTGGVKGAFFAGKNASGKPIVAWIGAMILLGYTISRRVRTRAAFASTGVKAGHDEYKGTSEGSFSVFSILKTSRRLSATTHSCRRVSPIR</sequence>
<dbReference type="OrthoDB" id="5561579at2759"/>
<name>A0A0P1BJB6_9BASI</name>
<accession>A0A0P1BJB6</accession>
<dbReference type="GO" id="GO:0046933">
    <property type="term" value="F:proton-transporting ATP synthase activity, rotational mechanism"/>
    <property type="evidence" value="ECO:0007669"/>
    <property type="project" value="TreeGrafter"/>
</dbReference>
<proteinExistence type="predicted"/>
<dbReference type="InterPro" id="IPR019727">
    <property type="entry name" value="ATP_synth_F0_fsu_mt_fun"/>
</dbReference>
<protein>
    <submittedName>
        <fullName evidence="1">ATPeFF, ATP17</fullName>
    </submittedName>
</protein>
<dbReference type="Pfam" id="PF10791">
    <property type="entry name" value="F1F0-ATPsyn_F"/>
    <property type="match status" value="1"/>
</dbReference>
<evidence type="ECO:0000313" key="1">
    <source>
        <dbReference type="EMBL" id="CEH16217.1"/>
    </source>
</evidence>
<dbReference type="PANTHER" id="PTHR28161:SF1">
    <property type="entry name" value="ATP SYNTHASE SUBUNIT F, MITOCHONDRIAL"/>
    <property type="match status" value="1"/>
</dbReference>